<name>A0A379Z7U4_9GAMM</name>
<keyword evidence="1" id="KW-0472">Membrane</keyword>
<organism evidence="2 3">
    <name type="scientific">Shewanella algae</name>
    <dbReference type="NCBI Taxonomy" id="38313"/>
    <lineage>
        <taxon>Bacteria</taxon>
        <taxon>Pseudomonadati</taxon>
        <taxon>Pseudomonadota</taxon>
        <taxon>Gammaproteobacteria</taxon>
        <taxon>Alteromonadales</taxon>
        <taxon>Shewanellaceae</taxon>
        <taxon>Shewanella</taxon>
    </lineage>
</organism>
<feature type="transmembrane region" description="Helical" evidence="1">
    <location>
        <begin position="31"/>
        <end position="48"/>
    </location>
</feature>
<dbReference type="AlphaFoldDB" id="A0A379Z7U4"/>
<sequence length="50" mass="5946">MFVRRLAMASFEQALRVRLSHQTEFDKRDNLTLLHMELCLTAFGLFIFPM</sequence>
<dbReference type="Proteomes" id="UP000254069">
    <property type="component" value="Unassembled WGS sequence"/>
</dbReference>
<dbReference type="EMBL" id="UGYO01000001">
    <property type="protein sequence ID" value="SUI57081.1"/>
    <property type="molecule type" value="Genomic_DNA"/>
</dbReference>
<evidence type="ECO:0000256" key="1">
    <source>
        <dbReference type="SAM" id="Phobius"/>
    </source>
</evidence>
<proteinExistence type="predicted"/>
<gene>
    <name evidence="2" type="ORF">NCTC10738_01200</name>
</gene>
<keyword evidence="1" id="KW-1133">Transmembrane helix</keyword>
<keyword evidence="1" id="KW-0812">Transmembrane</keyword>
<evidence type="ECO:0000313" key="3">
    <source>
        <dbReference type="Proteomes" id="UP000254069"/>
    </source>
</evidence>
<evidence type="ECO:0000313" key="2">
    <source>
        <dbReference type="EMBL" id="SUI57081.1"/>
    </source>
</evidence>
<protein>
    <submittedName>
        <fullName evidence="2">Uncharacterized protein</fullName>
    </submittedName>
</protein>
<keyword evidence="3" id="KW-1185">Reference proteome</keyword>
<reference evidence="2 3" key="1">
    <citation type="submission" date="2018-06" db="EMBL/GenBank/DDBJ databases">
        <authorList>
            <consortium name="Pathogen Informatics"/>
            <person name="Doyle S."/>
        </authorList>
    </citation>
    <scope>NUCLEOTIDE SEQUENCE [LARGE SCALE GENOMIC DNA]</scope>
    <source>
        <strain evidence="2 3">NCTC10738</strain>
    </source>
</reference>
<accession>A0A379Z7U4</accession>